<dbReference type="Gene3D" id="3.40.50.360">
    <property type="match status" value="1"/>
</dbReference>
<feature type="domain" description="NADPH-dependent FMN reductase-like" evidence="1">
    <location>
        <begin position="26"/>
        <end position="170"/>
    </location>
</feature>
<dbReference type="Pfam" id="PF03358">
    <property type="entry name" value="FMN_red"/>
    <property type="match status" value="1"/>
</dbReference>
<evidence type="ECO:0000259" key="1">
    <source>
        <dbReference type="Pfam" id="PF03358"/>
    </source>
</evidence>
<organism evidence="2 3">
    <name type="scientific">Pollutimonas bauzanensis</name>
    <dbReference type="NCBI Taxonomy" id="658167"/>
    <lineage>
        <taxon>Bacteria</taxon>
        <taxon>Pseudomonadati</taxon>
        <taxon>Pseudomonadota</taxon>
        <taxon>Betaproteobacteria</taxon>
        <taxon>Burkholderiales</taxon>
        <taxon>Alcaligenaceae</taxon>
        <taxon>Pollutimonas</taxon>
    </lineage>
</organism>
<dbReference type="PANTHER" id="PTHR30543:SF21">
    <property type="entry name" value="NAD(P)H-DEPENDENT FMN REDUCTASE LOT6"/>
    <property type="match status" value="1"/>
</dbReference>
<sequence>MRRLPLAGAGAYFLTKKGLFVNDIKNIAVIVGSLRKDSINRKVAQALIDMAPAFLNLEIVEIGHLPLYNQDFDADSPAAYIEFREKIASMDGVLFATPEHNRSMPAAMKNAIDIGSRPYSKSIWNAKPGAVISASPSLQGGFGANHHLRQSLMCLNVYCMANPETYLSQADKLFDPAGEVTETGRALLKLFIDRYAEWVRNW</sequence>
<dbReference type="InterPro" id="IPR029039">
    <property type="entry name" value="Flavoprotein-like_sf"/>
</dbReference>
<dbReference type="PANTHER" id="PTHR30543">
    <property type="entry name" value="CHROMATE REDUCTASE"/>
    <property type="match status" value="1"/>
</dbReference>
<dbReference type="GO" id="GO:0010181">
    <property type="term" value="F:FMN binding"/>
    <property type="evidence" value="ECO:0007669"/>
    <property type="project" value="TreeGrafter"/>
</dbReference>
<dbReference type="InterPro" id="IPR050712">
    <property type="entry name" value="NAD(P)H-dep_reductase"/>
</dbReference>
<proteinExistence type="predicted"/>
<accession>A0A1M5MZH3</accession>
<gene>
    <name evidence="2" type="ORF">SAMN04488135_101357</name>
</gene>
<dbReference type="Proteomes" id="UP000184226">
    <property type="component" value="Unassembled WGS sequence"/>
</dbReference>
<keyword evidence="3" id="KW-1185">Reference proteome</keyword>
<reference evidence="2 3" key="1">
    <citation type="submission" date="2016-11" db="EMBL/GenBank/DDBJ databases">
        <authorList>
            <person name="Jaros S."/>
            <person name="Januszkiewicz K."/>
            <person name="Wedrychowicz H."/>
        </authorList>
    </citation>
    <scope>NUCLEOTIDE SEQUENCE [LARGE SCALE GENOMIC DNA]</scope>
    <source>
        <strain evidence="2 3">CGMCC 1.10190</strain>
    </source>
</reference>
<dbReference type="InterPro" id="IPR005025">
    <property type="entry name" value="FMN_Rdtase-like_dom"/>
</dbReference>
<dbReference type="SUPFAM" id="SSF52218">
    <property type="entry name" value="Flavoproteins"/>
    <property type="match status" value="1"/>
</dbReference>
<dbReference type="GO" id="GO:0016491">
    <property type="term" value="F:oxidoreductase activity"/>
    <property type="evidence" value="ECO:0007669"/>
    <property type="project" value="InterPro"/>
</dbReference>
<name>A0A1M5MZH3_9BURK</name>
<dbReference type="AlphaFoldDB" id="A0A1M5MZH3"/>
<evidence type="ECO:0000313" key="3">
    <source>
        <dbReference type="Proteomes" id="UP000184226"/>
    </source>
</evidence>
<evidence type="ECO:0000313" key="2">
    <source>
        <dbReference type="EMBL" id="SHG82163.1"/>
    </source>
</evidence>
<dbReference type="EMBL" id="FQXE01000001">
    <property type="protein sequence ID" value="SHG82163.1"/>
    <property type="molecule type" value="Genomic_DNA"/>
</dbReference>
<dbReference type="GO" id="GO:0005829">
    <property type="term" value="C:cytosol"/>
    <property type="evidence" value="ECO:0007669"/>
    <property type="project" value="TreeGrafter"/>
</dbReference>
<dbReference type="STRING" id="658167.SAMN04488135_101357"/>
<protein>
    <submittedName>
        <fullName evidence="2">NAD(P)H-dependent FMN reductase</fullName>
    </submittedName>
</protein>